<accession>A0A1A9Z385</accession>
<dbReference type="VEuPathDB" id="VectorBase:GPAI002488"/>
<feature type="transmembrane region" description="Helical" evidence="1">
    <location>
        <begin position="36"/>
        <end position="56"/>
    </location>
</feature>
<keyword evidence="1" id="KW-1133">Transmembrane helix</keyword>
<keyword evidence="1" id="KW-0812">Transmembrane</keyword>
<dbReference type="AlphaFoldDB" id="A0A1A9Z385"/>
<dbReference type="EnsemblMetazoa" id="GPAI002488-RA">
    <property type="protein sequence ID" value="GPAI002488-PA"/>
    <property type="gene ID" value="GPAI002488"/>
</dbReference>
<reference evidence="2" key="2">
    <citation type="submission" date="2020-05" db="UniProtKB">
        <authorList>
            <consortium name="EnsemblMetazoa"/>
        </authorList>
    </citation>
    <scope>IDENTIFICATION</scope>
    <source>
        <strain evidence="2">IAEA</strain>
    </source>
</reference>
<proteinExistence type="predicted"/>
<reference evidence="3" key="1">
    <citation type="submission" date="2014-03" db="EMBL/GenBank/DDBJ databases">
        <authorList>
            <person name="Aksoy S."/>
            <person name="Warren W."/>
            <person name="Wilson R.K."/>
        </authorList>
    </citation>
    <scope>NUCLEOTIDE SEQUENCE [LARGE SCALE GENOMIC DNA]</scope>
    <source>
        <strain evidence="3">IAEA</strain>
    </source>
</reference>
<name>A0A1A9Z385_GLOPL</name>
<keyword evidence="3" id="KW-1185">Reference proteome</keyword>
<sequence>MPVKCTQVRAQNQRLGGFASHTFTHSLLMSDNNFNGFAFVCFAAANLILLTCISSVSKSQIVLLHIYTYLKLTAFNCHPGCQRDDITLALGNNLKDGQTPQYIANRL</sequence>
<evidence type="ECO:0000313" key="2">
    <source>
        <dbReference type="EnsemblMetazoa" id="GPAI002488-PA"/>
    </source>
</evidence>
<dbReference type="Proteomes" id="UP000092445">
    <property type="component" value="Unassembled WGS sequence"/>
</dbReference>
<keyword evidence="1" id="KW-0472">Membrane</keyword>
<evidence type="ECO:0000313" key="3">
    <source>
        <dbReference type="Proteomes" id="UP000092445"/>
    </source>
</evidence>
<evidence type="ECO:0000256" key="1">
    <source>
        <dbReference type="SAM" id="Phobius"/>
    </source>
</evidence>
<protein>
    <submittedName>
        <fullName evidence="2">Uncharacterized protein</fullName>
    </submittedName>
</protein>
<organism evidence="2 3">
    <name type="scientific">Glossina pallidipes</name>
    <name type="common">Tsetse fly</name>
    <dbReference type="NCBI Taxonomy" id="7398"/>
    <lineage>
        <taxon>Eukaryota</taxon>
        <taxon>Metazoa</taxon>
        <taxon>Ecdysozoa</taxon>
        <taxon>Arthropoda</taxon>
        <taxon>Hexapoda</taxon>
        <taxon>Insecta</taxon>
        <taxon>Pterygota</taxon>
        <taxon>Neoptera</taxon>
        <taxon>Endopterygota</taxon>
        <taxon>Diptera</taxon>
        <taxon>Brachycera</taxon>
        <taxon>Muscomorpha</taxon>
        <taxon>Hippoboscoidea</taxon>
        <taxon>Glossinidae</taxon>
        <taxon>Glossina</taxon>
    </lineage>
</organism>